<dbReference type="Pfam" id="PF07727">
    <property type="entry name" value="RVT_2"/>
    <property type="match status" value="1"/>
</dbReference>
<feature type="domain" description="Retroviral polymerase SH3-like" evidence="2">
    <location>
        <begin position="55"/>
        <end position="92"/>
    </location>
</feature>
<organism evidence="3 4">
    <name type="scientific">Marchantia polymorpha subsp. ruderalis</name>
    <dbReference type="NCBI Taxonomy" id="1480154"/>
    <lineage>
        <taxon>Eukaryota</taxon>
        <taxon>Viridiplantae</taxon>
        <taxon>Streptophyta</taxon>
        <taxon>Embryophyta</taxon>
        <taxon>Marchantiophyta</taxon>
        <taxon>Marchantiopsida</taxon>
        <taxon>Marchantiidae</taxon>
        <taxon>Marchantiales</taxon>
        <taxon>Marchantiaceae</taxon>
        <taxon>Marchantia</taxon>
    </lineage>
</organism>
<comment type="caution">
    <text evidence="3">The sequence shown here is derived from an EMBL/GenBank/DDBJ whole genome shotgun (WGS) entry which is preliminary data.</text>
</comment>
<dbReference type="InterPro" id="IPR043502">
    <property type="entry name" value="DNA/RNA_pol_sf"/>
</dbReference>
<evidence type="ECO:0000313" key="3">
    <source>
        <dbReference type="EMBL" id="OAE25191.1"/>
    </source>
</evidence>
<keyword evidence="4" id="KW-1185">Reference proteome</keyword>
<sequence>MLFEAGLPKRFWEEAVNTTAYLINRCPSMALNCKTSKEVWNGSSPKLDNLKVFGCVAYMHQREDKLDPRAKKCLFVGYAEGVKGWKLWYKEDEASNVSLAEMLSLENPIAFALVAAEELEDLEPRSYWEAMMSKDKKLWKCAMEEEITTLDKNETWVLVDKPKDQRVVGCKLVFKQKEGIVEFEKPRCKARLMAKGFTQRERVKFNEIYSPVVKHTSIRVLLALVNQHDLKLEQMDVTTAFFHGNLEERILMAQPEGFVKVGDEDKVCLLKKSLYGLKQSPRQWYLRFDEFMVRNEFLRSNFDSCVYVKWVDGSGISLLLYVDDMLIASKNEIHNMRQLLGSEFEMKDMVLAKKILGMEITRDKRRNELFTSQGGYLQKVVPKFGMSESKAVQTPLVAHFKLSASMSPKTEEGRASMERIPYVSAVGILMYAMVCTRPYLACAASLVSRFMINADVAKLKGYVDADFAGDLDKRRSLTGYVFTLFGCALSWKAHLQPIVALSTTDAEYIATMEGMKESLWLKGLIGELGIVQNEVELFCDNQSAIHLTKNQMFHEKTKHIDIKLHIIWNVVVEGSMVVEKVHTDENTADMTTKLVTGIKFRHCCDLINVAKLSN</sequence>
<evidence type="ECO:0000259" key="1">
    <source>
        <dbReference type="Pfam" id="PF07727"/>
    </source>
</evidence>
<dbReference type="EMBL" id="LVLJ01002385">
    <property type="protein sequence ID" value="OAE25191.1"/>
    <property type="molecule type" value="Genomic_DNA"/>
</dbReference>
<accession>A0A176VXW4</accession>
<protein>
    <submittedName>
        <fullName evidence="3">Uncharacterized protein</fullName>
    </submittedName>
</protein>
<proteinExistence type="predicted"/>
<evidence type="ECO:0000259" key="2">
    <source>
        <dbReference type="Pfam" id="PF25597"/>
    </source>
</evidence>
<dbReference type="SUPFAM" id="SSF56672">
    <property type="entry name" value="DNA/RNA polymerases"/>
    <property type="match status" value="1"/>
</dbReference>
<reference evidence="3" key="1">
    <citation type="submission" date="2016-03" db="EMBL/GenBank/DDBJ databases">
        <title>Mechanisms controlling the formation of the plant cell surface in tip-growing cells are functionally conserved among land plants.</title>
        <authorList>
            <person name="Honkanen S."/>
            <person name="Jones V.A."/>
            <person name="Morieri G."/>
            <person name="Champion C."/>
            <person name="Hetherington A.J."/>
            <person name="Kelly S."/>
            <person name="Saint-Marcoux D."/>
            <person name="Proust H."/>
            <person name="Prescott H."/>
            <person name="Dolan L."/>
        </authorList>
    </citation>
    <scope>NUCLEOTIDE SEQUENCE [LARGE SCALE GENOMIC DNA]</scope>
    <source>
        <tissue evidence="3">Whole gametophyte</tissue>
    </source>
</reference>
<dbReference type="CDD" id="cd09272">
    <property type="entry name" value="RNase_HI_RT_Ty1"/>
    <property type="match status" value="1"/>
</dbReference>
<dbReference type="Proteomes" id="UP000077202">
    <property type="component" value="Unassembled WGS sequence"/>
</dbReference>
<dbReference type="Pfam" id="PF25597">
    <property type="entry name" value="SH3_retrovirus"/>
    <property type="match status" value="1"/>
</dbReference>
<dbReference type="AlphaFoldDB" id="A0A176VXW4"/>
<dbReference type="InterPro" id="IPR057670">
    <property type="entry name" value="SH3_retrovirus"/>
</dbReference>
<feature type="domain" description="Reverse transcriptase Ty1/copia-type" evidence="1">
    <location>
        <begin position="153"/>
        <end position="397"/>
    </location>
</feature>
<name>A0A176VXW4_MARPO</name>
<dbReference type="PANTHER" id="PTHR11439">
    <property type="entry name" value="GAG-POL-RELATED RETROTRANSPOSON"/>
    <property type="match status" value="1"/>
</dbReference>
<gene>
    <name evidence="3" type="ORF">AXG93_925s1020</name>
</gene>
<dbReference type="InterPro" id="IPR013103">
    <property type="entry name" value="RVT_2"/>
</dbReference>
<evidence type="ECO:0000313" key="4">
    <source>
        <dbReference type="Proteomes" id="UP000077202"/>
    </source>
</evidence>